<organism evidence="1 2">
    <name type="scientific">Ditylenchus dipsaci</name>
    <dbReference type="NCBI Taxonomy" id="166011"/>
    <lineage>
        <taxon>Eukaryota</taxon>
        <taxon>Metazoa</taxon>
        <taxon>Ecdysozoa</taxon>
        <taxon>Nematoda</taxon>
        <taxon>Chromadorea</taxon>
        <taxon>Rhabditida</taxon>
        <taxon>Tylenchina</taxon>
        <taxon>Tylenchomorpha</taxon>
        <taxon>Sphaerularioidea</taxon>
        <taxon>Anguinidae</taxon>
        <taxon>Anguininae</taxon>
        <taxon>Ditylenchus</taxon>
    </lineage>
</organism>
<sequence>MAPRGDLYKWSVLLPDQLRSISEVRFYQPTVVLTKLTPLEINQLCQQLYRVTFGTGPLIEKIDKPAVPKKKPMTHGFLDYLFYLALDILHYIFPK</sequence>
<dbReference type="AlphaFoldDB" id="A0A915CWK4"/>
<protein>
    <submittedName>
        <fullName evidence="2">Uncharacterized protein</fullName>
    </submittedName>
</protein>
<reference evidence="2" key="1">
    <citation type="submission" date="2022-11" db="UniProtKB">
        <authorList>
            <consortium name="WormBaseParasite"/>
        </authorList>
    </citation>
    <scope>IDENTIFICATION</scope>
</reference>
<dbReference type="Proteomes" id="UP000887574">
    <property type="component" value="Unplaced"/>
</dbReference>
<proteinExistence type="predicted"/>
<accession>A0A915CWK4</accession>
<evidence type="ECO:0000313" key="2">
    <source>
        <dbReference type="WBParaSite" id="jg13111"/>
    </source>
</evidence>
<dbReference type="WBParaSite" id="jg13111">
    <property type="protein sequence ID" value="jg13111"/>
    <property type="gene ID" value="jg13111"/>
</dbReference>
<evidence type="ECO:0000313" key="1">
    <source>
        <dbReference type="Proteomes" id="UP000887574"/>
    </source>
</evidence>
<name>A0A915CWK4_9BILA</name>
<keyword evidence="1" id="KW-1185">Reference proteome</keyword>